<gene>
    <name evidence="4" type="ORF">T190115A13A_60042</name>
</gene>
<dbReference type="InterPro" id="IPR043129">
    <property type="entry name" value="ATPase_NBD"/>
</dbReference>
<feature type="domain" description="Carbamoyltransferase" evidence="2">
    <location>
        <begin position="7"/>
        <end position="345"/>
    </location>
</feature>
<keyword evidence="4" id="KW-0808">Transferase</keyword>
<dbReference type="CDD" id="cd24098">
    <property type="entry name" value="ASKHA_NBD_TobZ_N"/>
    <property type="match status" value="1"/>
</dbReference>
<dbReference type="PANTHER" id="PTHR34847">
    <property type="entry name" value="NODULATION PROTEIN U"/>
    <property type="match status" value="1"/>
</dbReference>
<dbReference type="InterPro" id="IPR038152">
    <property type="entry name" value="Carbam_trans_C_sf"/>
</dbReference>
<feature type="domain" description="Carbamoyltransferase C-terminal" evidence="3">
    <location>
        <begin position="396"/>
        <end position="566"/>
    </location>
</feature>
<dbReference type="EC" id="2.1.3.-" evidence="4"/>
<sequence length="587" mass="65796">MKTTKAILGINSVYHESSACLVVNGKLVAAIEEERLSRIKHAKEAKIDNPNELPMQAINECLRIGNLTLSDIDEIGFSFEPQRRLDENLKVDDLYEAENWGSKEGEELFYLKLKEVPYQLKELGFKGEFVYIEHAIAHAASTFYPSGFEDAAIVSIDGIGEIESSTIAHGKGSTITKIQQVEYPNSIGFLWEKMAKFLGYSEYDACKVMSIASFGEPEKFMSAYEKFITLNNDTFFKIDKDIIKFRIEDYTDLEEIFGIPKRSFNDPLLKVHQDIAASLQEITTTIVMNMVQKAYEKTQSKKLCLAGGVALNCVTNRIIFENSKFEDIYIQPAANDAGTALGAALKLYTEGLEGNERITLNHTYLGPSFNNNDIQAAIEAKGLVYREHENIEEIVAELLTEGKVIGWFQGAMEFGPRALGNRSLLADPRDPGMVKKLNSVVKHREDHRPFCPSVLAEDAAEWFNIGKEATAADYMLMAYPVNKNKKENIPAVVHVDGTSRIQKVQKSTNPKYHKLITKFKELTGVPLLLNTSFNDREPIVCTPENAINTFLKTKIDVLVLGNNLMLKEENVHLKSAEQKLSLQGLEA</sequence>
<dbReference type="Proteomes" id="UP001497602">
    <property type="component" value="Unassembled WGS sequence"/>
</dbReference>
<accession>A0ABM9PQI5</accession>
<dbReference type="Gene3D" id="3.90.870.20">
    <property type="entry name" value="Carbamoyltransferase, C-terminal domain"/>
    <property type="match status" value="1"/>
</dbReference>
<evidence type="ECO:0000259" key="2">
    <source>
        <dbReference type="Pfam" id="PF02543"/>
    </source>
</evidence>
<evidence type="ECO:0000313" key="5">
    <source>
        <dbReference type="Proteomes" id="UP001497602"/>
    </source>
</evidence>
<dbReference type="PANTHER" id="PTHR34847:SF1">
    <property type="entry name" value="NODULATION PROTEIN U"/>
    <property type="match status" value="1"/>
</dbReference>
<evidence type="ECO:0000256" key="1">
    <source>
        <dbReference type="ARBA" id="ARBA00006129"/>
    </source>
</evidence>
<dbReference type="Pfam" id="PF02543">
    <property type="entry name" value="Carbam_trans_N"/>
    <property type="match status" value="1"/>
</dbReference>
<dbReference type="InterPro" id="IPR003696">
    <property type="entry name" value="Carbtransf_dom"/>
</dbReference>
<keyword evidence="5" id="KW-1185">Reference proteome</keyword>
<dbReference type="Gene3D" id="3.30.420.40">
    <property type="match status" value="2"/>
</dbReference>
<dbReference type="InterPro" id="IPR051338">
    <property type="entry name" value="NodU/CmcH_Carbamoyltrnsfr"/>
</dbReference>
<dbReference type="EMBL" id="CAXJRC010000043">
    <property type="protein sequence ID" value="CAL2108047.1"/>
    <property type="molecule type" value="Genomic_DNA"/>
</dbReference>
<dbReference type="SUPFAM" id="SSF53067">
    <property type="entry name" value="Actin-like ATPase domain"/>
    <property type="match status" value="1"/>
</dbReference>
<reference evidence="4 5" key="1">
    <citation type="submission" date="2024-05" db="EMBL/GenBank/DDBJ databases">
        <authorList>
            <person name="Duchaud E."/>
        </authorList>
    </citation>
    <scope>NUCLEOTIDE SEQUENCE [LARGE SCALE GENOMIC DNA]</scope>
    <source>
        <strain evidence="4">Ena-SAMPLE-TAB-13-05-2024-13:56:06:370-140305</strain>
    </source>
</reference>
<evidence type="ECO:0000313" key="4">
    <source>
        <dbReference type="EMBL" id="CAL2108047.1"/>
    </source>
</evidence>
<organism evidence="4 5">
    <name type="scientific">Tenacibaculum vairaonense</name>
    <dbReference type="NCBI Taxonomy" id="3137860"/>
    <lineage>
        <taxon>Bacteria</taxon>
        <taxon>Pseudomonadati</taxon>
        <taxon>Bacteroidota</taxon>
        <taxon>Flavobacteriia</taxon>
        <taxon>Flavobacteriales</taxon>
        <taxon>Flavobacteriaceae</taxon>
        <taxon>Tenacibaculum</taxon>
    </lineage>
</organism>
<protein>
    <submittedName>
        <fullName evidence="4">Carbamoyltransferase</fullName>
        <ecNumber evidence="4">2.1.3.-</ecNumber>
    </submittedName>
</protein>
<proteinExistence type="inferred from homology"/>
<comment type="caution">
    <text evidence="4">The sequence shown here is derived from an EMBL/GenBank/DDBJ whole genome shotgun (WGS) entry which is preliminary data.</text>
</comment>
<dbReference type="GO" id="GO:0016740">
    <property type="term" value="F:transferase activity"/>
    <property type="evidence" value="ECO:0007669"/>
    <property type="project" value="UniProtKB-KW"/>
</dbReference>
<name>A0ABM9PQI5_9FLAO</name>
<dbReference type="Pfam" id="PF16861">
    <property type="entry name" value="Carbam_trans_C"/>
    <property type="match status" value="1"/>
</dbReference>
<evidence type="ECO:0000259" key="3">
    <source>
        <dbReference type="Pfam" id="PF16861"/>
    </source>
</evidence>
<dbReference type="InterPro" id="IPR031730">
    <property type="entry name" value="Carbam_trans_C"/>
</dbReference>
<dbReference type="RefSeq" id="WP_348739626.1">
    <property type="nucleotide sequence ID" value="NZ_CAXJRC010000043.1"/>
</dbReference>
<comment type="similarity">
    <text evidence="1">Belongs to the NodU/CmcH family.</text>
</comment>